<dbReference type="AlphaFoldDB" id="A0A2I0IDI1"/>
<gene>
    <name evidence="1" type="ORF">CRG98_037876</name>
</gene>
<sequence length="106" mass="11679">MGRTLGLDLRESELGRGLCGRRFSPLDAAVRAGMDAGDGSRHHRGFAVVDLGLTGVKTVGIGENFAIFRRRFPSSSDLQIPPNESIFSVFVLWVLFLSIRIPFLFI</sequence>
<evidence type="ECO:0000313" key="2">
    <source>
        <dbReference type="Proteomes" id="UP000233551"/>
    </source>
</evidence>
<dbReference type="Proteomes" id="UP000233551">
    <property type="component" value="Unassembled WGS sequence"/>
</dbReference>
<keyword evidence="2" id="KW-1185">Reference proteome</keyword>
<protein>
    <submittedName>
        <fullName evidence="1">Uncharacterized protein</fullName>
    </submittedName>
</protein>
<dbReference type="EMBL" id="PGOL01003316">
    <property type="protein sequence ID" value="PKI41720.1"/>
    <property type="molecule type" value="Genomic_DNA"/>
</dbReference>
<reference evidence="1 2" key="1">
    <citation type="submission" date="2017-11" db="EMBL/GenBank/DDBJ databases">
        <title>De-novo sequencing of pomegranate (Punica granatum L.) genome.</title>
        <authorList>
            <person name="Akparov Z."/>
            <person name="Amiraslanov A."/>
            <person name="Hajiyeva S."/>
            <person name="Abbasov M."/>
            <person name="Kaur K."/>
            <person name="Hamwieh A."/>
            <person name="Solovyev V."/>
            <person name="Salamov A."/>
            <person name="Braich B."/>
            <person name="Kosarev P."/>
            <person name="Mahmoud A."/>
            <person name="Hajiyev E."/>
            <person name="Babayeva S."/>
            <person name="Izzatullayeva V."/>
            <person name="Mammadov A."/>
            <person name="Mammadov A."/>
            <person name="Sharifova S."/>
            <person name="Ojaghi J."/>
            <person name="Eynullazada K."/>
            <person name="Bayramov B."/>
            <person name="Abdulazimova A."/>
            <person name="Shahmuradov I."/>
        </authorList>
    </citation>
    <scope>NUCLEOTIDE SEQUENCE [LARGE SCALE GENOMIC DNA]</scope>
    <source>
        <strain evidence="2">cv. AG2017</strain>
        <tissue evidence="1">Leaf</tissue>
    </source>
</reference>
<proteinExistence type="predicted"/>
<evidence type="ECO:0000313" key="1">
    <source>
        <dbReference type="EMBL" id="PKI41720.1"/>
    </source>
</evidence>
<accession>A0A2I0IDI1</accession>
<comment type="caution">
    <text evidence="1">The sequence shown here is derived from an EMBL/GenBank/DDBJ whole genome shotgun (WGS) entry which is preliminary data.</text>
</comment>
<name>A0A2I0IDI1_PUNGR</name>
<organism evidence="1 2">
    <name type="scientific">Punica granatum</name>
    <name type="common">Pomegranate</name>
    <dbReference type="NCBI Taxonomy" id="22663"/>
    <lineage>
        <taxon>Eukaryota</taxon>
        <taxon>Viridiplantae</taxon>
        <taxon>Streptophyta</taxon>
        <taxon>Embryophyta</taxon>
        <taxon>Tracheophyta</taxon>
        <taxon>Spermatophyta</taxon>
        <taxon>Magnoliopsida</taxon>
        <taxon>eudicotyledons</taxon>
        <taxon>Gunneridae</taxon>
        <taxon>Pentapetalae</taxon>
        <taxon>rosids</taxon>
        <taxon>malvids</taxon>
        <taxon>Myrtales</taxon>
        <taxon>Lythraceae</taxon>
        <taxon>Punica</taxon>
    </lineage>
</organism>